<accession>A0A3M0JMG9</accession>
<dbReference type="Proteomes" id="UP000269221">
    <property type="component" value="Unassembled WGS sequence"/>
</dbReference>
<keyword evidence="2" id="KW-1185">Reference proteome</keyword>
<protein>
    <submittedName>
        <fullName evidence="1">Uncharacterized protein</fullName>
    </submittedName>
</protein>
<proteinExistence type="predicted"/>
<name>A0A3M0JMG9_HIRRU</name>
<evidence type="ECO:0000313" key="1">
    <source>
        <dbReference type="EMBL" id="RMC02242.1"/>
    </source>
</evidence>
<dbReference type="AlphaFoldDB" id="A0A3M0JMG9"/>
<sequence length="117" mass="12588">MVAGLSRGSSITGLAERGGRCRFPKDRHSKGWVFLWLDEDDAQLSGESQHPNLRGGNCLRWFCGDEGAAAGPGIPNSNGLMSVCDSLIAQPLVVQDVHPPPPEFFVLPEDANPFFPA</sequence>
<gene>
    <name evidence="1" type="ORF">DUI87_21409</name>
</gene>
<evidence type="ECO:0000313" key="2">
    <source>
        <dbReference type="Proteomes" id="UP000269221"/>
    </source>
</evidence>
<dbReference type="EMBL" id="QRBI01000134">
    <property type="protein sequence ID" value="RMC02242.1"/>
    <property type="molecule type" value="Genomic_DNA"/>
</dbReference>
<reference evidence="1 2" key="1">
    <citation type="submission" date="2018-07" db="EMBL/GenBank/DDBJ databases">
        <title>A high quality draft genome assembly of the barn swallow (H. rustica rustica).</title>
        <authorList>
            <person name="Formenti G."/>
            <person name="Chiara M."/>
            <person name="Poveda L."/>
            <person name="Francoijs K.-J."/>
            <person name="Bonisoli-Alquati A."/>
            <person name="Canova L."/>
            <person name="Gianfranceschi L."/>
            <person name="Horner D.S."/>
            <person name="Saino N."/>
        </authorList>
    </citation>
    <scope>NUCLEOTIDE SEQUENCE [LARGE SCALE GENOMIC DNA]</scope>
    <source>
        <strain evidence="1">Chelidonia</strain>
        <tissue evidence="1">Blood</tissue>
    </source>
</reference>
<organism evidence="1 2">
    <name type="scientific">Hirundo rustica rustica</name>
    <dbReference type="NCBI Taxonomy" id="333673"/>
    <lineage>
        <taxon>Eukaryota</taxon>
        <taxon>Metazoa</taxon>
        <taxon>Chordata</taxon>
        <taxon>Craniata</taxon>
        <taxon>Vertebrata</taxon>
        <taxon>Euteleostomi</taxon>
        <taxon>Archelosauria</taxon>
        <taxon>Archosauria</taxon>
        <taxon>Dinosauria</taxon>
        <taxon>Saurischia</taxon>
        <taxon>Theropoda</taxon>
        <taxon>Coelurosauria</taxon>
        <taxon>Aves</taxon>
        <taxon>Neognathae</taxon>
        <taxon>Neoaves</taxon>
        <taxon>Telluraves</taxon>
        <taxon>Australaves</taxon>
        <taxon>Passeriformes</taxon>
        <taxon>Sylvioidea</taxon>
        <taxon>Hirundinidae</taxon>
        <taxon>Hirundo</taxon>
    </lineage>
</organism>
<comment type="caution">
    <text evidence="1">The sequence shown here is derived from an EMBL/GenBank/DDBJ whole genome shotgun (WGS) entry which is preliminary data.</text>
</comment>